<proteinExistence type="predicted"/>
<dbReference type="Gene3D" id="2.40.50.1020">
    <property type="entry name" value="LytTr DNA-binding domain"/>
    <property type="match status" value="1"/>
</dbReference>
<reference evidence="3" key="1">
    <citation type="submission" date="2018-11" db="EMBL/GenBank/DDBJ databases">
        <title>Complete genome sequence of Paenibacillus sp. ML311-T8.</title>
        <authorList>
            <person name="Nam Y.-D."/>
            <person name="Kang J."/>
            <person name="Chung W.-H."/>
            <person name="Park Y.S."/>
        </authorList>
    </citation>
    <scope>NUCLEOTIDE SEQUENCE [LARGE SCALE GENOMIC DNA]</scope>
    <source>
        <strain evidence="3">ML311-T8</strain>
    </source>
</reference>
<dbReference type="EMBL" id="CP034235">
    <property type="protein sequence ID" value="QGQ99854.1"/>
    <property type="molecule type" value="Genomic_DNA"/>
</dbReference>
<protein>
    <recommendedName>
        <fullName evidence="1">HTH LytTR-type domain-containing protein</fullName>
    </recommendedName>
</protein>
<dbReference type="Pfam" id="PF04397">
    <property type="entry name" value="LytTR"/>
    <property type="match status" value="1"/>
</dbReference>
<sequence>MNAALEYRNVVEDFVLEKDILYYRTGSHGLVSFHGKNFNVRRRLSTEQLQKILAEGIFYKVNTDCYVNILKIETIKDSRVYFEYHNPDAKCVPVSRNKNFRLKELLDHQPIHN</sequence>
<dbReference type="RefSeq" id="WP_155705122.1">
    <property type="nucleotide sequence ID" value="NZ_CP034235.1"/>
</dbReference>
<evidence type="ECO:0000313" key="2">
    <source>
        <dbReference type="EMBL" id="QGQ99854.1"/>
    </source>
</evidence>
<dbReference type="AlphaFoldDB" id="A0A6B8RVP4"/>
<dbReference type="InterPro" id="IPR007492">
    <property type="entry name" value="LytTR_DNA-bd_dom"/>
</dbReference>
<dbReference type="GO" id="GO:0003677">
    <property type="term" value="F:DNA binding"/>
    <property type="evidence" value="ECO:0007669"/>
    <property type="project" value="InterPro"/>
</dbReference>
<evidence type="ECO:0000259" key="1">
    <source>
        <dbReference type="Pfam" id="PF04397"/>
    </source>
</evidence>
<gene>
    <name evidence="2" type="ORF">EHS13_35805</name>
</gene>
<organism evidence="2 3">
    <name type="scientific">Paenibacillus psychroresistens</name>
    <dbReference type="NCBI Taxonomy" id="1778678"/>
    <lineage>
        <taxon>Bacteria</taxon>
        <taxon>Bacillati</taxon>
        <taxon>Bacillota</taxon>
        <taxon>Bacilli</taxon>
        <taxon>Bacillales</taxon>
        <taxon>Paenibacillaceae</taxon>
        <taxon>Paenibacillus</taxon>
    </lineage>
</organism>
<accession>A0A6B8RVP4</accession>
<feature type="domain" description="HTH LytTR-type" evidence="1">
    <location>
        <begin position="18"/>
        <end position="106"/>
    </location>
</feature>
<keyword evidence="3" id="KW-1185">Reference proteome</keyword>
<name>A0A6B8RVP4_9BACL</name>
<evidence type="ECO:0000313" key="3">
    <source>
        <dbReference type="Proteomes" id="UP000426246"/>
    </source>
</evidence>
<dbReference type="OrthoDB" id="2613016at2"/>
<dbReference type="Proteomes" id="UP000426246">
    <property type="component" value="Chromosome"/>
</dbReference>
<dbReference type="KEGG" id="ppsc:EHS13_35805"/>